<dbReference type="NCBIfam" id="TIGR03187">
    <property type="entry name" value="DGQHR"/>
    <property type="match status" value="1"/>
</dbReference>
<evidence type="ECO:0000313" key="1">
    <source>
        <dbReference type="EMBL" id="GEO12607.1"/>
    </source>
</evidence>
<accession>A0A512BL77</accession>
<dbReference type="OrthoDB" id="237364at2"/>
<comment type="caution">
    <text evidence="1">The sequence shown here is derived from an EMBL/GenBank/DDBJ whole genome shotgun (WGS) entry which is preliminary data.</text>
</comment>
<dbReference type="AlphaFoldDB" id="A0A512BL77"/>
<dbReference type="InterPro" id="IPR017601">
    <property type="entry name" value="DGQHR-contain_dom"/>
</dbReference>
<gene>
    <name evidence="1" type="ORF">MAE02_03030</name>
</gene>
<dbReference type="InterPro" id="IPR017642">
    <property type="entry name" value="DNA_S_mod_DndB"/>
</dbReference>
<sequence>MSPAMSHVVVRALRAVQGDGVPVYSFFLHGSDITKVADISRIARDDTDGLRGFQRKEIREHVNSILEFLNSGPVLFPNAIILALSQEIEFRQSRGPAPEGLIEAAQGGTLTIPIHPEGQRAAWIVDGQQRSLALAKAKNPRFPVPVVGFISPDIGTQREQFILVNKAKPLPTRLINELLPEIGSVLPRDLAPRRLPSELCNLLNRDPSSPFYHLIRRESDSERDKAVVIDTALVEAIKRNLRPPLGALSQFSGLPSADTDGMYRSLIMYWSAVRDIFPHAWGRRPTESRLMHSAGIRAMGALMDPIMLRAETSTTIEEEVRRSLSRIAPYCRWTEGVWEELGWRWNEVQSTTPHISRLSDYLVRLDRDLARPHR</sequence>
<dbReference type="EMBL" id="BJYU01000002">
    <property type="protein sequence ID" value="GEO12607.1"/>
    <property type="molecule type" value="Genomic_DNA"/>
</dbReference>
<dbReference type="Proteomes" id="UP000321085">
    <property type="component" value="Unassembled WGS sequence"/>
</dbReference>
<dbReference type="CDD" id="cd16413">
    <property type="entry name" value="DGQHR_domain"/>
    <property type="match status" value="1"/>
</dbReference>
<dbReference type="Pfam" id="PF14072">
    <property type="entry name" value="DndB"/>
    <property type="match status" value="1"/>
</dbReference>
<protein>
    <recommendedName>
        <fullName evidence="3">DGQHR domain-containing protein</fullName>
    </recommendedName>
</protein>
<keyword evidence="2" id="KW-1185">Reference proteome</keyword>
<reference evidence="1 2" key="1">
    <citation type="submission" date="2019-07" db="EMBL/GenBank/DDBJ databases">
        <title>Whole genome shotgun sequence of Microvirga aerophila NBRC 106136.</title>
        <authorList>
            <person name="Hosoyama A."/>
            <person name="Uohara A."/>
            <person name="Ohji S."/>
            <person name="Ichikawa N."/>
        </authorList>
    </citation>
    <scope>NUCLEOTIDE SEQUENCE [LARGE SCALE GENOMIC DNA]</scope>
    <source>
        <strain evidence="1 2">NBRC 106136</strain>
    </source>
</reference>
<evidence type="ECO:0008006" key="3">
    <source>
        <dbReference type="Google" id="ProtNLM"/>
    </source>
</evidence>
<dbReference type="NCBIfam" id="NF041060">
    <property type="entry name" value="DpdB"/>
    <property type="match status" value="1"/>
</dbReference>
<evidence type="ECO:0000313" key="2">
    <source>
        <dbReference type="Proteomes" id="UP000321085"/>
    </source>
</evidence>
<proteinExistence type="predicted"/>
<dbReference type="RefSeq" id="WP_114184510.1">
    <property type="nucleotide sequence ID" value="NZ_BJYU01000002.1"/>
</dbReference>
<organism evidence="1 2">
    <name type="scientific">Microvirga aerophila</name>
    <dbReference type="NCBI Taxonomy" id="670291"/>
    <lineage>
        <taxon>Bacteria</taxon>
        <taxon>Pseudomonadati</taxon>
        <taxon>Pseudomonadota</taxon>
        <taxon>Alphaproteobacteria</taxon>
        <taxon>Hyphomicrobiales</taxon>
        <taxon>Methylobacteriaceae</taxon>
        <taxon>Microvirga</taxon>
    </lineage>
</organism>
<name>A0A512BL77_9HYPH</name>